<name>A0A4R2PVP8_9RHOB</name>
<dbReference type="SUPFAM" id="SSF69349">
    <property type="entry name" value="Phage fibre proteins"/>
    <property type="match status" value="1"/>
</dbReference>
<feature type="domain" description="Gp5/Type VI secretion system Vgr protein OB-fold" evidence="1">
    <location>
        <begin position="378"/>
        <end position="451"/>
    </location>
</feature>
<dbReference type="Proteomes" id="UP000294835">
    <property type="component" value="Unassembled WGS sequence"/>
</dbReference>
<dbReference type="EMBL" id="SLXP01000008">
    <property type="protein sequence ID" value="TCP40182.1"/>
    <property type="molecule type" value="Genomic_DNA"/>
</dbReference>
<proteinExistence type="predicted"/>
<dbReference type="Gene3D" id="2.40.50.230">
    <property type="entry name" value="Gp5 N-terminal domain"/>
    <property type="match status" value="1"/>
</dbReference>
<dbReference type="InterPro" id="IPR006533">
    <property type="entry name" value="T6SS_Vgr_RhsGE"/>
</dbReference>
<keyword evidence="3" id="KW-1185">Reference proteome</keyword>
<dbReference type="Pfam" id="PF04717">
    <property type="entry name" value="Phage_base_V"/>
    <property type="match status" value="1"/>
</dbReference>
<comment type="caution">
    <text evidence="2">The sequence shown here is derived from an EMBL/GenBank/DDBJ whole genome shotgun (WGS) entry which is preliminary data.</text>
</comment>
<evidence type="ECO:0000313" key="2">
    <source>
        <dbReference type="EMBL" id="TCP40182.1"/>
    </source>
</evidence>
<organism evidence="2 3">
    <name type="scientific">Rhodovulum marinum</name>
    <dbReference type="NCBI Taxonomy" id="320662"/>
    <lineage>
        <taxon>Bacteria</taxon>
        <taxon>Pseudomonadati</taxon>
        <taxon>Pseudomonadota</taxon>
        <taxon>Alphaproteobacteria</taxon>
        <taxon>Rhodobacterales</taxon>
        <taxon>Paracoccaceae</taxon>
        <taxon>Rhodovulum</taxon>
    </lineage>
</organism>
<protein>
    <submittedName>
        <fullName evidence="2">Rhs element Vgr protein</fullName>
    </submittedName>
</protein>
<evidence type="ECO:0000259" key="1">
    <source>
        <dbReference type="Pfam" id="PF04717"/>
    </source>
</evidence>
<dbReference type="RefSeq" id="WP_132463054.1">
    <property type="nucleotide sequence ID" value="NZ_SLXP01000008.1"/>
</dbReference>
<dbReference type="SUPFAM" id="SSF69255">
    <property type="entry name" value="gp5 N-terminal domain-like"/>
    <property type="match status" value="1"/>
</dbReference>
<dbReference type="InterPro" id="IPR006531">
    <property type="entry name" value="Gp5/Vgr_OB"/>
</dbReference>
<dbReference type="OrthoDB" id="9762420at2"/>
<reference evidence="2 3" key="1">
    <citation type="submission" date="2019-03" db="EMBL/GenBank/DDBJ databases">
        <title>Genomic Encyclopedia of Type Strains, Phase IV (KMG-IV): sequencing the most valuable type-strain genomes for metagenomic binning, comparative biology and taxonomic classification.</title>
        <authorList>
            <person name="Goeker M."/>
        </authorList>
    </citation>
    <scope>NUCLEOTIDE SEQUENCE [LARGE SCALE GENOMIC DNA]</scope>
    <source>
        <strain evidence="2 3">DSM 18063</strain>
    </source>
</reference>
<evidence type="ECO:0000313" key="3">
    <source>
        <dbReference type="Proteomes" id="UP000294835"/>
    </source>
</evidence>
<dbReference type="InterPro" id="IPR037026">
    <property type="entry name" value="Vgr_OB-fold_dom_sf"/>
</dbReference>
<dbReference type="NCBIfam" id="TIGR01646">
    <property type="entry name" value="vgr_GE"/>
    <property type="match status" value="1"/>
</dbReference>
<gene>
    <name evidence="2" type="ORF">EV662_10856</name>
</gene>
<accession>A0A4R2PVP8</accession>
<sequence>MADSPTLDADGPIGITIKTDGAAIPDTAQVASVRIRREANRIPEAQVILETGSIPGQDFGDVDGTAYAIGKDITIAAHYGSGDPATLFSGVIVAQRLRIAEPRGPRLELLCRDKAIALTRGRKSALYAQMKDSDIIARIASDTGLTADATATPDTARDQLRHHATDWDFLRALADRNGHLVLVDAGKITTGPPDTSAAPVLTLTLGEDIIEFDAAANTEGLYATARGLGWDDTAKDTVEGQGGALPALTWGNQTATGLAEVPAKREHLFTTPNRLDAAEIETMANSRLMRASLSALQGHCSFQGSGRVAPGDMVELKGLGAHFGGTAYVSGVTQVIENGDWTTRAHLGLPEDWLTDAPGPGGGFAAGITAPIHGLHIATVLQIHEDPDARLRIKVELPLIGDQPAQVWARIAQPYASGGAGIQFMPEIGDEVVIAFLNSDPNGPVMVGALHNGQTDQPHTPDAENTLKSIVTREQLKIQFDDDKKIITIETPGGHSVTLDDDAKTVTIKDTTGNTVELSESGIKMDSPKDITISAAGNIDITASGDATLSGMNVTANADMQMTAKGGAAAELSAGGQTTVKGAMVMIN</sequence>
<dbReference type="SUPFAM" id="SSF69279">
    <property type="entry name" value="Phage tail proteins"/>
    <property type="match status" value="1"/>
</dbReference>
<dbReference type="AlphaFoldDB" id="A0A4R2PVP8"/>